<dbReference type="PANTHER" id="PTHR10476">
    <property type="entry name" value="CHARGED MULTIVESICULAR BODY PROTEIN"/>
    <property type="match status" value="1"/>
</dbReference>
<proteinExistence type="predicted"/>
<dbReference type="InterPro" id="IPR005024">
    <property type="entry name" value="Snf7_fam"/>
</dbReference>
<dbReference type="GO" id="GO:0043328">
    <property type="term" value="P:protein transport to vacuole involved in ubiquitin-dependent protein catabolic process via the multivesicular body sorting pathway"/>
    <property type="evidence" value="ECO:0007669"/>
    <property type="project" value="EnsemblFungi"/>
</dbReference>
<organism evidence="2 3">
    <name type="scientific">Lipomyces starkeyi NRRL Y-11557</name>
    <dbReference type="NCBI Taxonomy" id="675824"/>
    <lineage>
        <taxon>Eukaryota</taxon>
        <taxon>Fungi</taxon>
        <taxon>Dikarya</taxon>
        <taxon>Ascomycota</taxon>
        <taxon>Saccharomycotina</taxon>
        <taxon>Lipomycetes</taxon>
        <taxon>Lipomycetales</taxon>
        <taxon>Lipomycetaceae</taxon>
        <taxon>Lipomyces</taxon>
    </lineage>
</organism>
<dbReference type="Pfam" id="PF03357">
    <property type="entry name" value="Snf7"/>
    <property type="match status" value="1"/>
</dbReference>
<protein>
    <recommendedName>
        <fullName evidence="4">Vacuolar protein-sorting-associated protein 24</fullName>
    </recommendedName>
</protein>
<reference evidence="2 3" key="1">
    <citation type="journal article" date="2016" name="Proc. Natl. Acad. Sci. U.S.A.">
        <title>Comparative genomics of biotechnologically important yeasts.</title>
        <authorList>
            <person name="Riley R."/>
            <person name="Haridas S."/>
            <person name="Wolfe K.H."/>
            <person name="Lopes M.R."/>
            <person name="Hittinger C.T."/>
            <person name="Goeker M."/>
            <person name="Salamov A.A."/>
            <person name="Wisecaver J.H."/>
            <person name="Long T.M."/>
            <person name="Calvey C.H."/>
            <person name="Aerts A.L."/>
            <person name="Barry K.W."/>
            <person name="Choi C."/>
            <person name="Clum A."/>
            <person name="Coughlan A.Y."/>
            <person name="Deshpande S."/>
            <person name="Douglass A.P."/>
            <person name="Hanson S.J."/>
            <person name="Klenk H.-P."/>
            <person name="LaButti K.M."/>
            <person name="Lapidus A."/>
            <person name="Lindquist E.A."/>
            <person name="Lipzen A.M."/>
            <person name="Meier-Kolthoff J.P."/>
            <person name="Ohm R.A."/>
            <person name="Otillar R.P."/>
            <person name="Pangilinan J.L."/>
            <person name="Peng Y."/>
            <person name="Rokas A."/>
            <person name="Rosa C.A."/>
            <person name="Scheuner C."/>
            <person name="Sibirny A.A."/>
            <person name="Slot J.C."/>
            <person name="Stielow J.B."/>
            <person name="Sun H."/>
            <person name="Kurtzman C.P."/>
            <person name="Blackwell M."/>
            <person name="Grigoriev I.V."/>
            <person name="Jeffries T.W."/>
        </authorList>
    </citation>
    <scope>NUCLEOTIDE SEQUENCE [LARGE SCALE GENOMIC DNA]</scope>
    <source>
        <strain evidence="2 3">NRRL Y-11557</strain>
    </source>
</reference>
<accession>A0A1E3Q3G4</accession>
<feature type="region of interest" description="Disordered" evidence="1">
    <location>
        <begin position="179"/>
        <end position="215"/>
    </location>
</feature>
<keyword evidence="3" id="KW-1185">Reference proteome</keyword>
<gene>
    <name evidence="2" type="ORF">LIPSTDRAFT_314998</name>
</gene>
<feature type="compositionally biased region" description="Acidic residues" evidence="1">
    <location>
        <begin position="190"/>
        <end position="203"/>
    </location>
</feature>
<dbReference type="EMBL" id="KV454296">
    <property type="protein sequence ID" value="ODQ72024.1"/>
    <property type="molecule type" value="Genomic_DNA"/>
</dbReference>
<dbReference type="STRING" id="675824.A0A1E3Q3G4"/>
<dbReference type="Proteomes" id="UP000094385">
    <property type="component" value="Unassembled WGS sequence"/>
</dbReference>
<evidence type="ECO:0000313" key="2">
    <source>
        <dbReference type="EMBL" id="ODQ72024.1"/>
    </source>
</evidence>
<evidence type="ECO:0008006" key="4">
    <source>
        <dbReference type="Google" id="ProtNLM"/>
    </source>
</evidence>
<feature type="compositionally biased region" description="Basic and acidic residues" evidence="1">
    <location>
        <begin position="204"/>
        <end position="215"/>
    </location>
</feature>
<sequence>MEMLKRAIYGPDPQEQMRKCNGLLRKNQRQLDRQLSNLNSLETKTKSMIKTAAKRGDVISARTLAKELYNVRKHRTRLYNSKAQLASVGMQVNETFAVRKIQGSMKSSTGVMKEVNSLVRLPELTGTMRELSQELMKAGIMDEMVGDTLDTLDEADGILEEEADAEVDAILSEITGGKLGQVGSVPDNVPTEEPEEIEEEPDLEDMRERLRALQS</sequence>
<evidence type="ECO:0000256" key="1">
    <source>
        <dbReference type="SAM" id="MobiDB-lite"/>
    </source>
</evidence>
<dbReference type="AlphaFoldDB" id="A0A1E3Q3G4"/>
<evidence type="ECO:0000313" key="3">
    <source>
        <dbReference type="Proteomes" id="UP000094385"/>
    </source>
</evidence>
<dbReference type="OrthoDB" id="2329734at2759"/>
<name>A0A1E3Q3G4_LIPST</name>
<dbReference type="Gene3D" id="6.10.140.1230">
    <property type="match status" value="1"/>
</dbReference>